<gene>
    <name evidence="2" type="ORF">OsI_10378</name>
</gene>
<dbReference type="EMBL" id="CM000128">
    <property type="protein sequence ID" value="EEC74685.1"/>
    <property type="molecule type" value="Genomic_DNA"/>
</dbReference>
<dbReference type="PANTHER" id="PTHR47850">
    <property type="entry name" value="F-BOX/KELCH-REPEAT PROTEIN OR23"/>
    <property type="match status" value="1"/>
</dbReference>
<dbReference type="Gramene" id="BGIOSGA011284-TA">
    <property type="protein sequence ID" value="BGIOSGA011284-PA"/>
    <property type="gene ID" value="BGIOSGA011284"/>
</dbReference>
<name>B8AQ32_ORYSI</name>
<dbReference type="HOGENOM" id="CLU_1112830_0_0_1"/>
<dbReference type="STRING" id="39946.B8AQ32"/>
<proteinExistence type="predicted"/>
<reference evidence="2 3" key="1">
    <citation type="journal article" date="2005" name="PLoS Biol.">
        <title>The genomes of Oryza sativa: a history of duplications.</title>
        <authorList>
            <person name="Yu J."/>
            <person name="Wang J."/>
            <person name="Lin W."/>
            <person name="Li S."/>
            <person name="Li H."/>
            <person name="Zhou J."/>
            <person name="Ni P."/>
            <person name="Dong W."/>
            <person name="Hu S."/>
            <person name="Zeng C."/>
            <person name="Zhang J."/>
            <person name="Zhang Y."/>
            <person name="Li R."/>
            <person name="Xu Z."/>
            <person name="Li S."/>
            <person name="Li X."/>
            <person name="Zheng H."/>
            <person name="Cong L."/>
            <person name="Lin L."/>
            <person name="Yin J."/>
            <person name="Geng J."/>
            <person name="Li G."/>
            <person name="Shi J."/>
            <person name="Liu J."/>
            <person name="Lv H."/>
            <person name="Li J."/>
            <person name="Wang J."/>
            <person name="Deng Y."/>
            <person name="Ran L."/>
            <person name="Shi X."/>
            <person name="Wang X."/>
            <person name="Wu Q."/>
            <person name="Li C."/>
            <person name="Ren X."/>
            <person name="Wang J."/>
            <person name="Wang X."/>
            <person name="Li D."/>
            <person name="Liu D."/>
            <person name="Zhang X."/>
            <person name="Ji Z."/>
            <person name="Zhao W."/>
            <person name="Sun Y."/>
            <person name="Zhang Z."/>
            <person name="Bao J."/>
            <person name="Han Y."/>
            <person name="Dong L."/>
            <person name="Ji J."/>
            <person name="Chen P."/>
            <person name="Wu S."/>
            <person name="Liu J."/>
            <person name="Xiao Y."/>
            <person name="Bu D."/>
            <person name="Tan J."/>
            <person name="Yang L."/>
            <person name="Ye C."/>
            <person name="Zhang J."/>
            <person name="Xu J."/>
            <person name="Zhou Y."/>
            <person name="Yu Y."/>
            <person name="Zhang B."/>
            <person name="Zhuang S."/>
            <person name="Wei H."/>
            <person name="Liu B."/>
            <person name="Lei M."/>
            <person name="Yu H."/>
            <person name="Li Y."/>
            <person name="Xu H."/>
            <person name="Wei S."/>
            <person name="He X."/>
            <person name="Fang L."/>
            <person name="Zhang Z."/>
            <person name="Zhang Y."/>
            <person name="Huang X."/>
            <person name="Su Z."/>
            <person name="Tong W."/>
            <person name="Li J."/>
            <person name="Tong Z."/>
            <person name="Li S."/>
            <person name="Ye J."/>
            <person name="Wang L."/>
            <person name="Fang L."/>
            <person name="Lei T."/>
            <person name="Chen C."/>
            <person name="Chen H."/>
            <person name="Xu Z."/>
            <person name="Li H."/>
            <person name="Huang H."/>
            <person name="Zhang F."/>
            <person name="Xu H."/>
            <person name="Li N."/>
            <person name="Zhao C."/>
            <person name="Li S."/>
            <person name="Dong L."/>
            <person name="Huang Y."/>
            <person name="Li L."/>
            <person name="Xi Y."/>
            <person name="Qi Q."/>
            <person name="Li W."/>
            <person name="Zhang B."/>
            <person name="Hu W."/>
            <person name="Zhang Y."/>
            <person name="Tian X."/>
            <person name="Jiao Y."/>
            <person name="Liang X."/>
            <person name="Jin J."/>
            <person name="Gao L."/>
            <person name="Zheng W."/>
            <person name="Hao B."/>
            <person name="Liu S."/>
            <person name="Wang W."/>
            <person name="Yuan L."/>
            <person name="Cao M."/>
            <person name="McDermott J."/>
            <person name="Samudrala R."/>
            <person name="Wang J."/>
            <person name="Wong G.K."/>
            <person name="Yang H."/>
        </authorList>
    </citation>
    <scope>NUCLEOTIDE SEQUENCE [LARGE SCALE GENOMIC DNA]</scope>
    <source>
        <strain evidence="3">cv. 93-11</strain>
    </source>
</reference>
<dbReference type="PANTHER" id="PTHR47850:SF1">
    <property type="entry name" value="F-BOX_KELCH-REPEAT PROTEIN OR23"/>
    <property type="match status" value="1"/>
</dbReference>
<evidence type="ECO:0000313" key="3">
    <source>
        <dbReference type="Proteomes" id="UP000007015"/>
    </source>
</evidence>
<protein>
    <submittedName>
        <fullName evidence="2">Uncharacterized protein</fullName>
    </submittedName>
</protein>
<feature type="compositionally biased region" description="Low complexity" evidence="1">
    <location>
        <begin position="192"/>
        <end position="207"/>
    </location>
</feature>
<feature type="compositionally biased region" description="Low complexity" evidence="1">
    <location>
        <begin position="152"/>
        <end position="180"/>
    </location>
</feature>
<feature type="region of interest" description="Disordered" evidence="1">
    <location>
        <begin position="134"/>
        <end position="227"/>
    </location>
</feature>
<evidence type="ECO:0000313" key="2">
    <source>
        <dbReference type="EMBL" id="EEC74685.1"/>
    </source>
</evidence>
<evidence type="ECO:0000256" key="1">
    <source>
        <dbReference type="SAM" id="MobiDB-lite"/>
    </source>
</evidence>
<dbReference type="AlphaFoldDB" id="B8AQ32"/>
<dbReference type="Proteomes" id="UP000007015">
    <property type="component" value="Chromosome 3"/>
</dbReference>
<accession>B8AQ32</accession>
<organism evidence="2 3">
    <name type="scientific">Oryza sativa subsp. indica</name>
    <name type="common">Rice</name>
    <dbReference type="NCBI Taxonomy" id="39946"/>
    <lineage>
        <taxon>Eukaryota</taxon>
        <taxon>Viridiplantae</taxon>
        <taxon>Streptophyta</taxon>
        <taxon>Embryophyta</taxon>
        <taxon>Tracheophyta</taxon>
        <taxon>Spermatophyta</taxon>
        <taxon>Magnoliopsida</taxon>
        <taxon>Liliopsida</taxon>
        <taxon>Poales</taxon>
        <taxon>Poaceae</taxon>
        <taxon>BOP clade</taxon>
        <taxon>Oryzoideae</taxon>
        <taxon>Oryzeae</taxon>
        <taxon>Oryzinae</taxon>
        <taxon>Oryza</taxon>
        <taxon>Oryza sativa</taxon>
    </lineage>
</organism>
<keyword evidence="3" id="KW-1185">Reference proteome</keyword>
<sequence>MLNPGDDGPAHVAAHAVVGDSQIRVSTERHEANFFFLPLSFSLAARGNRMASSLSSAGRRLVGNLSLRPGVASIILGLPDDVAAVILYLLTFPDQSRLWATFCVWRLLFSAAMLLPLHRSLRLPRRHLLCLFPTVPPPSPGGPSRRSRARHSTMASPTSPRSRSAAKSTSSAAPALTPGAIPSTTPRPPSNGSTSTSLATTGSASPTCESHEGASLAPPRPGVESSWMRRRAAKLSTWRAVAIPSLHPPF</sequence>